<dbReference type="GO" id="GO:0055085">
    <property type="term" value="P:transmembrane transport"/>
    <property type="evidence" value="ECO:0007669"/>
    <property type="project" value="InterPro"/>
</dbReference>
<protein>
    <submittedName>
        <fullName evidence="9">ABC-type sugar transport system, permease component</fullName>
    </submittedName>
</protein>
<keyword evidence="6 7" id="KW-0472">Membrane</keyword>
<dbReference type="HOGENOM" id="CLU_016047_0_0_6"/>
<keyword evidence="5 7" id="KW-1133">Transmembrane helix</keyword>
<dbReference type="RefSeq" id="WP_211264558.1">
    <property type="nucleotide sequence ID" value="NZ_CP007142.1"/>
</dbReference>
<evidence type="ECO:0000313" key="9">
    <source>
        <dbReference type="EMBL" id="AJQ96118.1"/>
    </source>
</evidence>
<dbReference type="PROSITE" id="PS50928">
    <property type="entry name" value="ABC_TM1"/>
    <property type="match status" value="1"/>
</dbReference>
<dbReference type="AlphaFoldDB" id="A0A0C5VRY8"/>
<evidence type="ECO:0000256" key="6">
    <source>
        <dbReference type="ARBA" id="ARBA00023136"/>
    </source>
</evidence>
<gene>
    <name evidence="9" type="ORF">YC6258_04082</name>
</gene>
<dbReference type="PATRIC" id="fig|1445510.3.peg.4054"/>
<dbReference type="EMBL" id="CP007142">
    <property type="protein sequence ID" value="AJQ96118.1"/>
    <property type="molecule type" value="Genomic_DNA"/>
</dbReference>
<evidence type="ECO:0000256" key="4">
    <source>
        <dbReference type="ARBA" id="ARBA00022692"/>
    </source>
</evidence>
<dbReference type="Proteomes" id="UP000032266">
    <property type="component" value="Chromosome"/>
</dbReference>
<evidence type="ECO:0000313" key="10">
    <source>
        <dbReference type="Proteomes" id="UP000032266"/>
    </source>
</evidence>
<name>A0A0C5VRY8_9GAMM</name>
<proteinExistence type="inferred from homology"/>
<feature type="transmembrane region" description="Helical" evidence="7">
    <location>
        <begin position="113"/>
        <end position="136"/>
    </location>
</feature>
<evidence type="ECO:0000256" key="1">
    <source>
        <dbReference type="ARBA" id="ARBA00004651"/>
    </source>
</evidence>
<feature type="domain" description="ABC transmembrane type-1" evidence="8">
    <location>
        <begin position="73"/>
        <end position="297"/>
    </location>
</feature>
<accession>A0A0C5VRY8</accession>
<evidence type="ECO:0000259" key="8">
    <source>
        <dbReference type="PROSITE" id="PS50928"/>
    </source>
</evidence>
<keyword evidence="4 7" id="KW-0812">Transmembrane</keyword>
<dbReference type="InterPro" id="IPR050809">
    <property type="entry name" value="UgpAE/MalFG_permease"/>
</dbReference>
<feature type="transmembrane region" description="Helical" evidence="7">
    <location>
        <begin position="276"/>
        <end position="298"/>
    </location>
</feature>
<dbReference type="GO" id="GO:0005886">
    <property type="term" value="C:plasma membrane"/>
    <property type="evidence" value="ECO:0007669"/>
    <property type="project" value="UniProtKB-SubCell"/>
</dbReference>
<dbReference type="Pfam" id="PF00528">
    <property type="entry name" value="BPD_transp_1"/>
    <property type="match status" value="1"/>
</dbReference>
<sequence>MIMILKRFPWHIPIFLAPAFCIYGLFSAIPLIDTLRLSFFVEDAHGVRSFSGLQNYGFLFRDPIMAQEFWNALWVNCRFFMINMLVQNPVALILAALMATAKIKGVVIYRTAIFLPTLLSVVIVGFIWKLILSPVWGVGETMMSWVGLEAWFGPWLGQQETALVTVSLISVWQYIGLPMILIYAALIGIPDELLDAAYVDGSRPLRTFFQIQLPLIYPTLGLVTILTFVGNFNAFDLMYTVYSGAGGGPEKSVDLLGTLFYRTFFGFASQIGSTTMGATVASLMFVIILAGVAAYFFFIQRRLLRFQY</sequence>
<dbReference type="InterPro" id="IPR000515">
    <property type="entry name" value="MetI-like"/>
</dbReference>
<dbReference type="Gene3D" id="1.10.3720.10">
    <property type="entry name" value="MetI-like"/>
    <property type="match status" value="1"/>
</dbReference>
<dbReference type="KEGG" id="gsn:YC6258_04082"/>
<feature type="transmembrane region" description="Helical" evidence="7">
    <location>
        <begin position="215"/>
        <end position="235"/>
    </location>
</feature>
<organism evidence="9 10">
    <name type="scientific">Gynuella sunshinyii YC6258</name>
    <dbReference type="NCBI Taxonomy" id="1445510"/>
    <lineage>
        <taxon>Bacteria</taxon>
        <taxon>Pseudomonadati</taxon>
        <taxon>Pseudomonadota</taxon>
        <taxon>Gammaproteobacteria</taxon>
        <taxon>Oceanospirillales</taxon>
        <taxon>Saccharospirillaceae</taxon>
        <taxon>Gynuella</taxon>
    </lineage>
</organism>
<feature type="transmembrane region" description="Helical" evidence="7">
    <location>
        <begin position="79"/>
        <end position="101"/>
    </location>
</feature>
<reference evidence="9 10" key="1">
    <citation type="submission" date="2014-01" db="EMBL/GenBank/DDBJ databases">
        <title>Full genme sequencing of cellulolytic bacterium Gynuella sunshinyii YC6258T gen. nov., sp. nov.</title>
        <authorList>
            <person name="Khan H."/>
            <person name="Chung E.J."/>
            <person name="Chung Y.R."/>
        </authorList>
    </citation>
    <scope>NUCLEOTIDE SEQUENCE [LARGE SCALE GENOMIC DNA]</scope>
    <source>
        <strain evidence="9 10">YC6258</strain>
    </source>
</reference>
<dbReference type="InterPro" id="IPR035906">
    <property type="entry name" value="MetI-like_sf"/>
</dbReference>
<evidence type="ECO:0000256" key="2">
    <source>
        <dbReference type="ARBA" id="ARBA00022448"/>
    </source>
</evidence>
<evidence type="ECO:0000256" key="3">
    <source>
        <dbReference type="ARBA" id="ARBA00022475"/>
    </source>
</evidence>
<dbReference type="PANTHER" id="PTHR43227">
    <property type="entry name" value="BLL4140 PROTEIN"/>
    <property type="match status" value="1"/>
</dbReference>
<feature type="transmembrane region" description="Helical" evidence="7">
    <location>
        <begin position="12"/>
        <end position="32"/>
    </location>
</feature>
<comment type="subcellular location">
    <subcellularLocation>
        <location evidence="1 7">Cell membrane</location>
        <topology evidence="1 7">Multi-pass membrane protein</topology>
    </subcellularLocation>
</comment>
<dbReference type="STRING" id="1445510.YC6258_04082"/>
<dbReference type="CDD" id="cd06261">
    <property type="entry name" value="TM_PBP2"/>
    <property type="match status" value="1"/>
</dbReference>
<keyword evidence="3" id="KW-1003">Cell membrane</keyword>
<keyword evidence="9" id="KW-0762">Sugar transport</keyword>
<keyword evidence="2 7" id="KW-0813">Transport</keyword>
<evidence type="ECO:0000256" key="5">
    <source>
        <dbReference type="ARBA" id="ARBA00022989"/>
    </source>
</evidence>
<dbReference type="PANTHER" id="PTHR43227:SF8">
    <property type="entry name" value="DIACETYLCHITOBIOSE UPTAKE SYSTEM PERMEASE PROTEIN DASB"/>
    <property type="match status" value="1"/>
</dbReference>
<evidence type="ECO:0000256" key="7">
    <source>
        <dbReference type="RuleBase" id="RU363032"/>
    </source>
</evidence>
<comment type="similarity">
    <text evidence="7">Belongs to the binding-protein-dependent transport system permease family.</text>
</comment>
<dbReference type="SUPFAM" id="SSF161098">
    <property type="entry name" value="MetI-like"/>
    <property type="match status" value="1"/>
</dbReference>
<feature type="transmembrane region" description="Helical" evidence="7">
    <location>
        <begin position="171"/>
        <end position="194"/>
    </location>
</feature>
<keyword evidence="10" id="KW-1185">Reference proteome</keyword>